<keyword evidence="6" id="KW-1185">Reference proteome</keyword>
<dbReference type="AlphaFoldDB" id="A0A2S5BI06"/>
<feature type="region of interest" description="Disordered" evidence="3">
    <location>
        <begin position="514"/>
        <end position="551"/>
    </location>
</feature>
<feature type="domain" description="C2" evidence="4">
    <location>
        <begin position="541"/>
        <end position="668"/>
    </location>
</feature>
<reference evidence="5 6" key="1">
    <citation type="journal article" date="2018" name="Front. Microbiol.">
        <title>Prospects for Fungal Bioremediation of Acidic Radioactive Waste Sites: Characterization and Genome Sequence of Rhodotorula taiwanensis MD1149.</title>
        <authorList>
            <person name="Tkavc R."/>
            <person name="Matrosova V.Y."/>
            <person name="Grichenko O.E."/>
            <person name="Gostincar C."/>
            <person name="Volpe R.P."/>
            <person name="Klimenkova P."/>
            <person name="Gaidamakova E.K."/>
            <person name="Zhou C.E."/>
            <person name="Stewart B.J."/>
            <person name="Lyman M.G."/>
            <person name="Malfatti S.A."/>
            <person name="Rubinfeld B."/>
            <person name="Courtot M."/>
            <person name="Singh J."/>
            <person name="Dalgard C.L."/>
            <person name="Hamilton T."/>
            <person name="Frey K.G."/>
            <person name="Gunde-Cimerman N."/>
            <person name="Dugan L."/>
            <person name="Daly M.J."/>
        </authorList>
    </citation>
    <scope>NUCLEOTIDE SEQUENCE [LARGE SCALE GENOMIC DNA]</scope>
    <source>
        <strain evidence="5 6">MD1149</strain>
    </source>
</reference>
<dbReference type="SMART" id="SM00239">
    <property type="entry name" value="C2"/>
    <property type="match status" value="2"/>
</dbReference>
<feature type="compositionally biased region" description="Low complexity" evidence="3">
    <location>
        <begin position="860"/>
        <end position="879"/>
    </location>
</feature>
<dbReference type="InterPro" id="IPR003817">
    <property type="entry name" value="PS_Dcarbxylase"/>
</dbReference>
<evidence type="ECO:0000256" key="3">
    <source>
        <dbReference type="SAM" id="MobiDB-lite"/>
    </source>
</evidence>
<dbReference type="InterPro" id="IPR035892">
    <property type="entry name" value="C2_domain_sf"/>
</dbReference>
<accession>A0A2S5BI06</accession>
<dbReference type="Proteomes" id="UP000237144">
    <property type="component" value="Unassembled WGS sequence"/>
</dbReference>
<feature type="compositionally biased region" description="Polar residues" evidence="3">
    <location>
        <begin position="440"/>
        <end position="453"/>
    </location>
</feature>
<dbReference type="Gene3D" id="2.60.40.150">
    <property type="entry name" value="C2 domain"/>
    <property type="match status" value="2"/>
</dbReference>
<organism evidence="5 6">
    <name type="scientific">Rhodotorula taiwanensis</name>
    <dbReference type="NCBI Taxonomy" id="741276"/>
    <lineage>
        <taxon>Eukaryota</taxon>
        <taxon>Fungi</taxon>
        <taxon>Dikarya</taxon>
        <taxon>Basidiomycota</taxon>
        <taxon>Pucciniomycotina</taxon>
        <taxon>Microbotryomycetes</taxon>
        <taxon>Sporidiobolales</taxon>
        <taxon>Sporidiobolaceae</taxon>
        <taxon>Rhodotorula</taxon>
    </lineage>
</organism>
<evidence type="ECO:0000313" key="5">
    <source>
        <dbReference type="EMBL" id="POY76401.1"/>
    </source>
</evidence>
<dbReference type="Pfam" id="PF02666">
    <property type="entry name" value="PS_Dcarbxylase"/>
    <property type="match status" value="1"/>
</dbReference>
<dbReference type="SUPFAM" id="SSF49562">
    <property type="entry name" value="C2 domain (Calcium/lipid-binding domain, CaLB)"/>
    <property type="match status" value="2"/>
</dbReference>
<feature type="region of interest" description="Disordered" evidence="3">
    <location>
        <begin position="297"/>
        <end position="497"/>
    </location>
</feature>
<dbReference type="SUPFAM" id="SSF47473">
    <property type="entry name" value="EF-hand"/>
    <property type="match status" value="1"/>
</dbReference>
<evidence type="ECO:0000256" key="1">
    <source>
        <dbReference type="ARBA" id="ARBA00022793"/>
    </source>
</evidence>
<comment type="caution">
    <text evidence="5">The sequence shown here is derived from an EMBL/GenBank/DDBJ whole genome shotgun (WGS) entry which is preliminary data.</text>
</comment>
<dbReference type="Pfam" id="PF00168">
    <property type="entry name" value="C2"/>
    <property type="match status" value="2"/>
</dbReference>
<dbReference type="InterPro" id="IPR000008">
    <property type="entry name" value="C2_dom"/>
</dbReference>
<feature type="compositionally biased region" description="Acidic residues" evidence="3">
    <location>
        <begin position="809"/>
        <end position="822"/>
    </location>
</feature>
<proteinExistence type="predicted"/>
<feature type="compositionally biased region" description="Basic residues" evidence="3">
    <location>
        <begin position="525"/>
        <end position="548"/>
    </location>
</feature>
<protein>
    <recommendedName>
        <fullName evidence="4">C2 domain-containing protein</fullName>
    </recommendedName>
</protein>
<dbReference type="InterPro" id="IPR011992">
    <property type="entry name" value="EF-hand-dom_pair"/>
</dbReference>
<dbReference type="OrthoDB" id="67700at2759"/>
<feature type="compositionally biased region" description="Basic and acidic residues" evidence="3">
    <location>
        <begin position="779"/>
        <end position="788"/>
    </location>
</feature>
<evidence type="ECO:0000313" key="6">
    <source>
        <dbReference type="Proteomes" id="UP000237144"/>
    </source>
</evidence>
<evidence type="ECO:0000259" key="4">
    <source>
        <dbReference type="PROSITE" id="PS50004"/>
    </source>
</evidence>
<evidence type="ECO:0000256" key="2">
    <source>
        <dbReference type="ARBA" id="ARBA00023239"/>
    </source>
</evidence>
<feature type="region of interest" description="Disordered" evidence="3">
    <location>
        <begin position="779"/>
        <end position="880"/>
    </location>
</feature>
<dbReference type="EMBL" id="PJQD01000005">
    <property type="protein sequence ID" value="POY76401.1"/>
    <property type="molecule type" value="Genomic_DNA"/>
</dbReference>
<feature type="domain" description="C2" evidence="4">
    <location>
        <begin position="73"/>
        <end position="203"/>
    </location>
</feature>
<feature type="compositionally biased region" description="Basic residues" evidence="3">
    <location>
        <begin position="481"/>
        <end position="491"/>
    </location>
</feature>
<dbReference type="GO" id="GO:0008654">
    <property type="term" value="P:phospholipid biosynthetic process"/>
    <property type="evidence" value="ECO:0007669"/>
    <property type="project" value="InterPro"/>
</dbReference>
<dbReference type="PANTHER" id="PTHR10067">
    <property type="entry name" value="PHOSPHATIDYLSERINE DECARBOXYLASE"/>
    <property type="match status" value="1"/>
</dbReference>
<dbReference type="PANTHER" id="PTHR10067:SF17">
    <property type="entry name" value="PHOSPHATIDYLSERINE DECARBOXYLASE PROENZYME 2"/>
    <property type="match status" value="1"/>
</dbReference>
<dbReference type="GO" id="GO:0004609">
    <property type="term" value="F:phosphatidylserine decarboxylase activity"/>
    <property type="evidence" value="ECO:0007669"/>
    <property type="project" value="InterPro"/>
</dbReference>
<feature type="region of interest" description="Disordered" evidence="3">
    <location>
        <begin position="1"/>
        <end position="51"/>
    </location>
</feature>
<keyword evidence="2" id="KW-0456">Lyase</keyword>
<gene>
    <name evidence="5" type="ORF">BMF94_0599</name>
</gene>
<dbReference type="STRING" id="741276.A0A2S5BI06"/>
<name>A0A2S5BI06_9BASI</name>
<dbReference type="PROSITE" id="PS50004">
    <property type="entry name" value="C2"/>
    <property type="match status" value="2"/>
</dbReference>
<dbReference type="CDD" id="cd00030">
    <property type="entry name" value="C2"/>
    <property type="match status" value="1"/>
</dbReference>
<feature type="compositionally biased region" description="Polar residues" evidence="3">
    <location>
        <begin position="406"/>
        <end position="415"/>
    </location>
</feature>
<feature type="compositionally biased region" description="Acidic residues" evidence="3">
    <location>
        <begin position="303"/>
        <end position="336"/>
    </location>
</feature>
<sequence>MPSSGTSRVAAHDPPLAAPPRADPASTSSDSLPTTPAGPAQKRTLLSRLPVKGLKQIPRAAAAGPRRLARLARRRDDLFKPIRDGDEPLGTLVVQVHAGRDLVAKDKNGLSDPYLVIRYGPSRTTTPTASKTLNPVWVAGGESGAVDGAAGEAKLEVKVFDSLAFGRERIEIVSWDRDRVGSEYLGEISIGLEDWWGPRSEWRDGIPPYGFFDEHNKSSRSKSTVTGALLVQVGFVPYAPSPSNRTLSETQRQRVETALQRVAQGAGRARRASLEDRVFLAPPTAGVGTALISSDSLLGDAVSDPDSDEDDSSEDNEDGSTASETDDDGFSSEVETDALVTSDAGTDTGAQDYFDVRLRPGKPALAESTWQHGDVRTAEPEGMASPSPQLPHDVTPFIRVELQEEPSASTSSVNLASIPPSRPASRRGLSIPGFVKRRFSSSATASRNTTQPGTPLGESDDGGMTDEPSTPGGGSLDVTTRRKRFSRKKRRGTTESELADALVEMSLTAGGVGLAAVPAEEQPTRKKRGGGKKRRNGEGKRKGRKRRSMAGYTFGGHDGIAGLVQIEITSAQDLPPYRNALRTGFDMDPFCVISFGRKVFRTRVIRHSLNPVWEERLFFHVGEEETHWNIGFTVSDWDKITGNDHLLGKTIEPDERGLFPAGPDGKLLNAGFHDHDLPIQHPTGEAHYRGVNPSLQIRACYLPYAALRQQFWRVYALQYAIGEQGRLSYVELFSMLDSLGSTLCKDTIESFFTRFGKTPDEELTLDEIVLCLEEEVSKPQEEKRHIHPADNSGTATPSGPGGGSSAGDFAEEEPAEPVEYDQTDVSSDMKVIKSGTKALTNPDDGTVVEAPQPNGRVKPAASRTSSAAASDDQGDSTDSGIERVVNIKECPLCRKPRLNRKQEVNIITHLGICASTDPTRVNRVLVSNFVTASQAQRKFLYKILGKVTKGQYALGADSANIIVQDRQTGAFLEEKMAVYVRLGIRLMYRGMSGNIEGARMRRMLDSMTKKQGLKYDSPSSVKDIEPFIRFHNLNLNEVLDPLPSFKTFNEFFYRKLKPEARPVADPEDPRTLVSCADCRAMFFETINDATSIWIKGREFTIGRMLGEHYRGKASEYEGGALAIFRLAPQDYHRYHSPVDGIMGKHDYITGQYYTAARVDADDCARLPFANPVNPMAIRSNVSVYSENVRLVASVDSPVFGEVMNVWVGAMMVASIHMTKSEGEEVKRGDELGYFAFGGSTIVLLFKPNTVKFDDDLIRNSKNSIETLIRMGTRIGRAIS</sequence>
<keyword evidence="1" id="KW-0210">Decarboxylase</keyword>